<dbReference type="EMBL" id="CP134214">
    <property type="protein sequence ID" value="WND24165.1"/>
    <property type="molecule type" value="Genomic_DNA"/>
</dbReference>
<feature type="compositionally biased region" description="Polar residues" evidence="1">
    <location>
        <begin position="1"/>
        <end position="16"/>
    </location>
</feature>
<evidence type="ECO:0008006" key="4">
    <source>
        <dbReference type="Google" id="ProtNLM"/>
    </source>
</evidence>
<reference evidence="2 3" key="1">
    <citation type="submission" date="2023-09" db="EMBL/GenBank/DDBJ databases">
        <title>The genome sequence of Streptomyces anthocyanicus.</title>
        <authorList>
            <person name="Mo P."/>
        </authorList>
    </citation>
    <scope>NUCLEOTIDE SEQUENCE [LARGE SCALE GENOMIC DNA]</scope>
    <source>
        <strain evidence="2 3">JCM 4387</strain>
        <plasmid evidence="2 3">punmamed1</plasmid>
    </source>
</reference>
<geneLocation type="plasmid" evidence="2 3">
    <name>punmamed1</name>
</geneLocation>
<feature type="region of interest" description="Disordered" evidence="1">
    <location>
        <begin position="1"/>
        <end position="23"/>
    </location>
</feature>
<protein>
    <recommendedName>
        <fullName evidence="4">Antitoxin VbhA domain-containing protein</fullName>
    </recommendedName>
</protein>
<evidence type="ECO:0000313" key="3">
    <source>
        <dbReference type="Proteomes" id="UP001249394"/>
    </source>
</evidence>
<accession>A0ABY9UQW2</accession>
<proteinExistence type="predicted"/>
<sequence length="77" mass="8361">MSIQIPETTDTPNGSASYKDGHTEGELAAITKLPARRAMARVSMAEQYDQLWADGFADGYLHQIEVTHALAEKGRAA</sequence>
<organism evidence="2 3">
    <name type="scientific">Streptomyces violaceus</name>
    <name type="common">Streptomyces venezuelae</name>
    <dbReference type="NCBI Taxonomy" id="1936"/>
    <lineage>
        <taxon>Bacteria</taxon>
        <taxon>Bacillati</taxon>
        <taxon>Actinomycetota</taxon>
        <taxon>Actinomycetes</taxon>
        <taxon>Kitasatosporales</taxon>
        <taxon>Streptomycetaceae</taxon>
        <taxon>Streptomyces</taxon>
    </lineage>
</organism>
<name>A0ABY9UQW2_STRVL</name>
<dbReference type="Proteomes" id="UP001249394">
    <property type="component" value="Plasmid punmamed1"/>
</dbReference>
<keyword evidence="2" id="KW-0614">Plasmid</keyword>
<keyword evidence="3" id="KW-1185">Reference proteome</keyword>
<gene>
    <name evidence="2" type="ORF">RI060_43370</name>
</gene>
<evidence type="ECO:0000313" key="2">
    <source>
        <dbReference type="EMBL" id="WND24165.1"/>
    </source>
</evidence>
<evidence type="ECO:0000256" key="1">
    <source>
        <dbReference type="SAM" id="MobiDB-lite"/>
    </source>
</evidence>